<keyword evidence="2 5" id="KW-0863">Zinc-finger</keyword>
<dbReference type="Gene3D" id="6.20.210.20">
    <property type="entry name" value="THAP domain"/>
    <property type="match status" value="1"/>
</dbReference>
<dbReference type="SUPFAM" id="SSF57716">
    <property type="entry name" value="Glucocorticoid receptor-like (DNA-binding domain)"/>
    <property type="match status" value="3"/>
</dbReference>
<proteinExistence type="predicted"/>
<gene>
    <name evidence="7" type="ORF">NQ317_013062</name>
</gene>
<dbReference type="Proteomes" id="UP001162164">
    <property type="component" value="Unassembled WGS sequence"/>
</dbReference>
<keyword evidence="8" id="KW-1185">Reference proteome</keyword>
<evidence type="ECO:0000256" key="2">
    <source>
        <dbReference type="ARBA" id="ARBA00022771"/>
    </source>
</evidence>
<accession>A0ABQ9IU07</accession>
<dbReference type="Pfam" id="PF05485">
    <property type="entry name" value="THAP"/>
    <property type="match status" value="3"/>
</dbReference>
<dbReference type="PANTHER" id="PTHR46600">
    <property type="entry name" value="THAP DOMAIN-CONTAINING"/>
    <property type="match status" value="1"/>
</dbReference>
<evidence type="ECO:0000256" key="5">
    <source>
        <dbReference type="PROSITE-ProRule" id="PRU00309"/>
    </source>
</evidence>
<evidence type="ECO:0000256" key="1">
    <source>
        <dbReference type="ARBA" id="ARBA00022723"/>
    </source>
</evidence>
<dbReference type="InterPro" id="IPR026516">
    <property type="entry name" value="THAP1/10"/>
</dbReference>
<sequence>MYGKENYACCVPGCTTKEPSNEKVYWFKPPSDENLRKMWSVAIDYQSETLGNNDIVCQKHFSKDHFKTKDGKVMLSNGKLELKPDAVPYVQFYKTCCVPHCGRSGKMYSFPIANSTSFRLWLYMIKNPNLKDMNIKEIIRHQVCKTHFEADCFEKDDSLNNLAAPTLFLPEGFPATYLSQESPAMYPYKSYTCAYLNCNVKSFDGKLLFSFPADPERCIAWLKACGRPELIKSPSETVRNVRHQSIGVCEDHFAPQCYGSTLKELKPDALPNPCPVFQNILIVDNENIPSLQLTQLIDNEKVHNMAHTDIYDTLWECVLNILSCITNLVKSSHHLNSPDLNSSDCSTTEWKGQIQINPPYAKYKYLKSSMYGLNNDYTAAGESFKIHTAIIIDDDDEYEKSFATPNE</sequence>
<feature type="domain" description="THAP-type" evidence="6">
    <location>
        <begin position="92"/>
        <end position="168"/>
    </location>
</feature>
<feature type="domain" description="THAP-type" evidence="6">
    <location>
        <begin position="188"/>
        <end position="274"/>
    </location>
</feature>
<evidence type="ECO:0000313" key="8">
    <source>
        <dbReference type="Proteomes" id="UP001162164"/>
    </source>
</evidence>
<keyword evidence="1" id="KW-0479">Metal-binding</keyword>
<organism evidence="7 8">
    <name type="scientific">Molorchus minor</name>
    <dbReference type="NCBI Taxonomy" id="1323400"/>
    <lineage>
        <taxon>Eukaryota</taxon>
        <taxon>Metazoa</taxon>
        <taxon>Ecdysozoa</taxon>
        <taxon>Arthropoda</taxon>
        <taxon>Hexapoda</taxon>
        <taxon>Insecta</taxon>
        <taxon>Pterygota</taxon>
        <taxon>Neoptera</taxon>
        <taxon>Endopterygota</taxon>
        <taxon>Coleoptera</taxon>
        <taxon>Polyphaga</taxon>
        <taxon>Cucujiformia</taxon>
        <taxon>Chrysomeloidea</taxon>
        <taxon>Cerambycidae</taxon>
        <taxon>Lamiinae</taxon>
        <taxon>Monochamini</taxon>
        <taxon>Molorchus</taxon>
    </lineage>
</organism>
<dbReference type="SMART" id="SM00980">
    <property type="entry name" value="THAP"/>
    <property type="match status" value="3"/>
</dbReference>
<evidence type="ECO:0000313" key="7">
    <source>
        <dbReference type="EMBL" id="KAJ8965699.1"/>
    </source>
</evidence>
<keyword evidence="4 5" id="KW-0238">DNA-binding</keyword>
<keyword evidence="3" id="KW-0862">Zinc</keyword>
<dbReference type="InterPro" id="IPR006612">
    <property type="entry name" value="THAP_Znf"/>
</dbReference>
<evidence type="ECO:0000259" key="6">
    <source>
        <dbReference type="PROSITE" id="PS50950"/>
    </source>
</evidence>
<dbReference type="InterPro" id="IPR038441">
    <property type="entry name" value="THAP_Znf_sf"/>
</dbReference>
<reference evidence="7" key="1">
    <citation type="journal article" date="2023" name="Insect Mol. Biol.">
        <title>Genome sequencing provides insights into the evolution of gene families encoding plant cell wall-degrading enzymes in longhorned beetles.</title>
        <authorList>
            <person name="Shin N.R."/>
            <person name="Okamura Y."/>
            <person name="Kirsch R."/>
            <person name="Pauchet Y."/>
        </authorList>
    </citation>
    <scope>NUCLEOTIDE SEQUENCE</scope>
    <source>
        <strain evidence="7">MMC_N1</strain>
    </source>
</reference>
<name>A0ABQ9IU07_9CUCU</name>
<dbReference type="EMBL" id="JAPWTJ010002558">
    <property type="protein sequence ID" value="KAJ8965699.1"/>
    <property type="molecule type" value="Genomic_DNA"/>
</dbReference>
<dbReference type="PANTHER" id="PTHR46600:SF11">
    <property type="entry name" value="THAP DOMAIN-CONTAINING PROTEIN 10"/>
    <property type="match status" value="1"/>
</dbReference>
<dbReference type="SMART" id="SM00692">
    <property type="entry name" value="DM3"/>
    <property type="match status" value="3"/>
</dbReference>
<evidence type="ECO:0000256" key="4">
    <source>
        <dbReference type="ARBA" id="ARBA00023125"/>
    </source>
</evidence>
<evidence type="ECO:0000256" key="3">
    <source>
        <dbReference type="ARBA" id="ARBA00022833"/>
    </source>
</evidence>
<feature type="domain" description="THAP-type" evidence="6">
    <location>
        <begin position="1"/>
        <end position="91"/>
    </location>
</feature>
<protein>
    <recommendedName>
        <fullName evidence="6">THAP-type domain-containing protein</fullName>
    </recommendedName>
</protein>
<dbReference type="PROSITE" id="PS50950">
    <property type="entry name" value="ZF_THAP"/>
    <property type="match status" value="3"/>
</dbReference>
<comment type="caution">
    <text evidence="7">The sequence shown here is derived from an EMBL/GenBank/DDBJ whole genome shotgun (WGS) entry which is preliminary data.</text>
</comment>